<evidence type="ECO:0000256" key="10">
    <source>
        <dbReference type="SAM" id="MobiDB-lite"/>
    </source>
</evidence>
<dbReference type="Proteomes" id="UP001459277">
    <property type="component" value="Unassembled WGS sequence"/>
</dbReference>
<dbReference type="SUPFAM" id="SSF52200">
    <property type="entry name" value="Toll/Interleukin receptor TIR domain"/>
    <property type="match status" value="1"/>
</dbReference>
<dbReference type="InterPro" id="IPR006564">
    <property type="entry name" value="Znf_PMZ"/>
</dbReference>
<dbReference type="PRINTS" id="PR00364">
    <property type="entry name" value="DISEASERSIST"/>
</dbReference>
<evidence type="ECO:0000256" key="9">
    <source>
        <dbReference type="PROSITE-ProRule" id="PRU00325"/>
    </source>
</evidence>
<dbReference type="GO" id="GO:0008270">
    <property type="term" value="F:zinc ion binding"/>
    <property type="evidence" value="ECO:0007669"/>
    <property type="project" value="UniProtKB-KW"/>
</dbReference>
<keyword evidence="4 9" id="KW-0863">Zinc-finger</keyword>
<dbReference type="Gene3D" id="3.40.50.300">
    <property type="entry name" value="P-loop containing nucleotide triphosphate hydrolases"/>
    <property type="match status" value="1"/>
</dbReference>
<keyword evidence="3" id="KW-0677">Repeat</keyword>
<dbReference type="SMART" id="SM00575">
    <property type="entry name" value="ZnF_PMZ"/>
    <property type="match status" value="1"/>
</dbReference>
<dbReference type="InterPro" id="IPR003591">
    <property type="entry name" value="Leu-rich_rpt_typical-subtyp"/>
</dbReference>
<dbReference type="InterPro" id="IPR002182">
    <property type="entry name" value="NB-ARC"/>
</dbReference>
<dbReference type="Pfam" id="PF01582">
    <property type="entry name" value="TIR"/>
    <property type="match status" value="1"/>
</dbReference>
<feature type="region of interest" description="Disordered" evidence="10">
    <location>
        <begin position="2034"/>
        <end position="2054"/>
    </location>
</feature>
<dbReference type="PANTHER" id="PTHR11017:SF559">
    <property type="entry name" value="DISEASE RESISTANCE PROTEIN CHL1"/>
    <property type="match status" value="1"/>
</dbReference>
<sequence length="2166" mass="246770">MMELAGLDLHPGLGHDGARRSRPPSWRGSRFGNIFHMASSSSFSSTTPSWKYNVFLSFRGEETRNTFTDHLYNALKKKGIITFRDEEKLETGKSISSELFKAIEDSRIALVILSKNYASSTWCLDELRKIVDCMKEKGMTVLPVFYDVDPSDVRKQLKNFEKAFVAHEERFKENMEKVEMWKNALTEVANLKGWHLVNRPESKIIQNIVEDIWHKLSYAFSECNEGKVGIISRGEKLVSCLSIGSNDVRIIGLWGMGGIGKTTLARVVFRMVFEKFESCCFLSNVREEYEKSGLVPLQQLLILKLLNESMSIHDVDDGVFTIKNRLRHKRILLILDDVNQLEQLDNLAGNHIWFGSGSRIIITTRDRHLLQIADDIYNVEGLDDGEALQLLSLKAFKTDHPPKDFLELSKDVVHYAKGLPLAIETLGSFLFNRGVDIWKSTFNRLKEFPESAILQKLKIGYDGLQETEQKIFLYIGCFFNHEEKNSVVETLHYLGLYPDVGLRVLVDKSLIKMNDFEVWMHDLLQEMCQEIVREECREDPGKRSILWSFEDINNVLNNNMGTEAIQGMTLKFPELIKANWNTESFSKMRHLKLLIIDNVHLLHDPKHLPDSLRVLIWSGYPSKSLPSSLHLKTFERLKSIQLIKFQKLIETLDFNKFPILEKLVLEDCLNLPGVHPSLGVHKKLIYLCIKGCRNLKSLPTKLEMESLETLILSGCSKIKKIPEFGENMQRVFILYLDGIAITKLPTSIGHLTSLSSLNIKDCKSLMSLPSTIFNLKLLKKMNISGCSKLEGLPEILGNTKSVEELDVSGIAIKEVPSSNGLLKNIMLSFYECKSTSWYDLLPFYSRPKSPNLVGLSSLLGLCSLTQLNLSNCNLRAIPDDIGCLFSLEEINLEGNSFVCLPDNISRLYKLRGMHLDNCTSLRSLPQLPLSIVYVWGNGCASLETVPDLLRPNSLCEAELYLSKCSKLADNQDHIWLLYLLNQYYKESKENIKLLEECEANEFSQIGIKIINDLDTKVKKCGFCMVYKRDIEDLNQTMAQSSNINIIPYEDLGVLHHNFDNSAMVGEGNIAKRTYDDCDGAGPSGEGSSNDCEEYFECGEEHNNQHESMLKLGKASNYVDKVEKMRMVACLDWYAEVSSAQQADQSNCRKVPRQESPVVEGCRLIRLMEELCGGGGLIWMMEEESGRSSLRMYLNDLVIKCENEELWALRDGINMSIELNLLAVAIELDVTLVVDPLMKADGNLNVNDVIVTRKFRGSKSHIALENLTSTQVFYSSLQLSSGAEVRRMWEVVEQMVLKGFVASELYVTVEPAIVEAGEGSQHTVLDGTVDEHIDSIQLQSYQGCTQNTGDGYGSEPWQTDPNVNSTEEEEGRQEVHDGEHLSHDELHGGTFESEDDHGLGDDATHIDVTRDDFEEFLDTMGDHEDVDHIEDVVVEENRDTCPPPNPMPEWFTNNSWDNMFDPSPVMQAEVSSSTPGEQPVKGMVFATKLAVRHALTWYALRENFSFKTEHSDSERLMVSCEDDSCPWEVRAICCKGDNVWKIAKCKGPHTCDKIQNAHDGRMIDSAFLAYILERYIREDPAYKIKNLRHVALADLKHEVSHYKVWDAKQKAVAAIYGDFKESYAELPRFLAGLKDASPGSKYKLEVDDNYEQGTCTFNSVFWAFRPCIVGFKHCRPVISIDATHLYEKYKGNLMIAMATDANNKIYPLAFAVVESESTETWGWFLACIRRYVTDRRHLCVISDRHPGIQAIFRDTNRNFLQPPMTEHRYCLRHLCSNVNTRWKNETLKNLVWRAASATQERKFNATFDLIENVNRDAYQYLKSVPKEKWALTFDKGYRYGAMTTNVSECFNGVLKGARSLPITAMVKYTWFKLNSYFDDRRNKSIEQLNSGKKWCQYALDIFMRNKAKAEHHRVTRLSAQAQSYQVDTPHNPGTNGHGDHTHAVNLLQRTCTCQKWKLYKIPCSHVIAVCIRYRHDAEQYIDPCYSVDALFRSYAPIFPALKDRLSWPDPDETRKVLPNPRLIREKGRPVSTRIRNEMDEGGNRPRTTPWKEGGGRCNAGYVTKRGITEEHALSGTRYRRVVVSRTSKIEYFAQYSSSPDSSTKRHDFQKMDGEAKPRLPGTRLAASYVNFYTANGAIILPQFGDQKWDDEAFRVVSLAFPDHEKYL</sequence>
<dbReference type="InterPro" id="IPR001611">
    <property type="entry name" value="Leu-rich_rpt"/>
</dbReference>
<evidence type="ECO:0008006" key="15">
    <source>
        <dbReference type="Google" id="ProtNLM"/>
    </source>
</evidence>
<dbReference type="Pfam" id="PF10551">
    <property type="entry name" value="MULE"/>
    <property type="match status" value="1"/>
</dbReference>
<dbReference type="InterPro" id="IPR058192">
    <property type="entry name" value="WHD_ROQ1-like"/>
</dbReference>
<evidence type="ECO:0000256" key="5">
    <source>
        <dbReference type="ARBA" id="ARBA00022801"/>
    </source>
</evidence>
<dbReference type="Gene3D" id="3.75.10.10">
    <property type="entry name" value="L-arginine/glycine Amidinotransferase, Chain A"/>
    <property type="match status" value="1"/>
</dbReference>
<dbReference type="InterPro" id="IPR007466">
    <property type="entry name" value="Peptidyl-Arg-deiminase_porph"/>
</dbReference>
<dbReference type="GO" id="GO:0009446">
    <property type="term" value="P:putrescine biosynthetic process"/>
    <property type="evidence" value="ECO:0007669"/>
    <property type="project" value="InterPro"/>
</dbReference>
<evidence type="ECO:0000259" key="12">
    <source>
        <dbReference type="PROSITE" id="PS50966"/>
    </source>
</evidence>
<dbReference type="FunFam" id="3.40.50.10140:FF:000007">
    <property type="entry name" value="Disease resistance protein (TIR-NBS-LRR class)"/>
    <property type="match status" value="1"/>
</dbReference>
<keyword evidence="7" id="KW-0862">Zinc</keyword>
<dbReference type="InterPro" id="IPR018289">
    <property type="entry name" value="MULE_transposase_dom"/>
</dbReference>
<evidence type="ECO:0000256" key="3">
    <source>
        <dbReference type="ARBA" id="ARBA00022737"/>
    </source>
</evidence>
<dbReference type="Pfam" id="PF23286">
    <property type="entry name" value="LRR_13"/>
    <property type="match status" value="1"/>
</dbReference>
<dbReference type="SMART" id="SM00255">
    <property type="entry name" value="TIR"/>
    <property type="match status" value="1"/>
</dbReference>
<comment type="caution">
    <text evidence="13">The sequence shown here is derived from an EMBL/GenBank/DDBJ whole genome shotgun (WGS) entry which is preliminary data.</text>
</comment>
<evidence type="ECO:0000256" key="1">
    <source>
        <dbReference type="ARBA" id="ARBA00022614"/>
    </source>
</evidence>
<evidence type="ECO:0000313" key="13">
    <source>
        <dbReference type="EMBL" id="KAK9996338.1"/>
    </source>
</evidence>
<gene>
    <name evidence="13" type="ORF">SO802_021024</name>
</gene>
<keyword evidence="1" id="KW-0433">Leucine-rich repeat</keyword>
<dbReference type="InterPro" id="IPR036390">
    <property type="entry name" value="WH_DNA-bd_sf"/>
</dbReference>
<dbReference type="PANTHER" id="PTHR11017">
    <property type="entry name" value="LEUCINE-RICH REPEAT-CONTAINING PROTEIN"/>
    <property type="match status" value="1"/>
</dbReference>
<dbReference type="GO" id="GO:0006952">
    <property type="term" value="P:defense response"/>
    <property type="evidence" value="ECO:0007669"/>
    <property type="project" value="UniProtKB-KW"/>
</dbReference>
<keyword evidence="8" id="KW-0520">NAD</keyword>
<evidence type="ECO:0000256" key="4">
    <source>
        <dbReference type="ARBA" id="ARBA00022771"/>
    </source>
</evidence>
<dbReference type="PROSITE" id="PS50966">
    <property type="entry name" value="ZF_SWIM"/>
    <property type="match status" value="1"/>
</dbReference>
<dbReference type="GO" id="GO:0007165">
    <property type="term" value="P:signal transduction"/>
    <property type="evidence" value="ECO:0007669"/>
    <property type="project" value="InterPro"/>
</dbReference>
<evidence type="ECO:0000256" key="7">
    <source>
        <dbReference type="ARBA" id="ARBA00022833"/>
    </source>
</evidence>
<evidence type="ECO:0000259" key="11">
    <source>
        <dbReference type="PROSITE" id="PS50104"/>
    </source>
</evidence>
<dbReference type="InterPro" id="IPR007527">
    <property type="entry name" value="Znf_SWIM"/>
</dbReference>
<evidence type="ECO:0000256" key="8">
    <source>
        <dbReference type="ARBA" id="ARBA00023027"/>
    </source>
</evidence>
<keyword evidence="14" id="KW-1185">Reference proteome</keyword>
<feature type="domain" description="TIR" evidence="11">
    <location>
        <begin position="50"/>
        <end position="220"/>
    </location>
</feature>
<evidence type="ECO:0000256" key="6">
    <source>
        <dbReference type="ARBA" id="ARBA00022821"/>
    </source>
</evidence>
<dbReference type="Pfam" id="PF23282">
    <property type="entry name" value="WHD_ROQ1"/>
    <property type="match status" value="1"/>
</dbReference>
<dbReference type="InterPro" id="IPR044974">
    <property type="entry name" value="Disease_R_plants"/>
</dbReference>
<protein>
    <recommendedName>
        <fullName evidence="15">TMV resistance protein N-like</fullName>
    </recommendedName>
</protein>
<dbReference type="EMBL" id="JAZDWU010000007">
    <property type="protein sequence ID" value="KAK9996338.1"/>
    <property type="molecule type" value="Genomic_DNA"/>
</dbReference>
<feature type="domain" description="SWIM-type" evidence="12">
    <location>
        <begin position="1923"/>
        <end position="1973"/>
    </location>
</feature>
<dbReference type="SMART" id="SM00369">
    <property type="entry name" value="LRR_TYP"/>
    <property type="match status" value="3"/>
</dbReference>
<dbReference type="GO" id="GO:0043531">
    <property type="term" value="F:ADP binding"/>
    <property type="evidence" value="ECO:0007669"/>
    <property type="project" value="InterPro"/>
</dbReference>
<dbReference type="Gene3D" id="3.80.10.10">
    <property type="entry name" value="Ribonuclease Inhibitor"/>
    <property type="match status" value="3"/>
</dbReference>
<dbReference type="InterPro" id="IPR032675">
    <property type="entry name" value="LRR_dom_sf"/>
</dbReference>
<dbReference type="Pfam" id="PF04434">
    <property type="entry name" value="SWIM"/>
    <property type="match status" value="1"/>
</dbReference>
<reference evidence="13 14" key="1">
    <citation type="submission" date="2024-01" db="EMBL/GenBank/DDBJ databases">
        <title>A telomere-to-telomere, gap-free genome of sweet tea (Lithocarpus litseifolius).</title>
        <authorList>
            <person name="Zhou J."/>
        </authorList>
    </citation>
    <scope>NUCLEOTIDE SEQUENCE [LARGE SCALE GENOMIC DNA]</scope>
    <source>
        <strain evidence="13">Zhou-2022a</strain>
        <tissue evidence="13">Leaf</tissue>
    </source>
</reference>
<dbReference type="SUPFAM" id="SSF46785">
    <property type="entry name" value="Winged helix' DNA-binding domain"/>
    <property type="match status" value="1"/>
</dbReference>
<dbReference type="SUPFAM" id="SSF52540">
    <property type="entry name" value="P-loop containing nucleoside triphosphate hydrolases"/>
    <property type="match status" value="1"/>
</dbReference>
<dbReference type="Pfam" id="PF03108">
    <property type="entry name" value="DBD_Tnp_Mut"/>
    <property type="match status" value="1"/>
</dbReference>
<dbReference type="InterPro" id="IPR000157">
    <property type="entry name" value="TIR_dom"/>
</dbReference>
<dbReference type="SUPFAM" id="SSF52058">
    <property type="entry name" value="L domain-like"/>
    <property type="match status" value="2"/>
</dbReference>
<dbReference type="Pfam" id="PF00931">
    <property type="entry name" value="NB-ARC"/>
    <property type="match status" value="1"/>
</dbReference>
<feature type="region of interest" description="Disordered" evidence="10">
    <location>
        <begin position="1343"/>
        <end position="1403"/>
    </location>
</feature>
<name>A0AAW2CE78_9ROSI</name>
<keyword evidence="5" id="KW-0378">Hydrolase</keyword>
<dbReference type="SUPFAM" id="SSF55909">
    <property type="entry name" value="Pentein"/>
    <property type="match status" value="1"/>
</dbReference>
<dbReference type="Gene3D" id="3.40.50.10140">
    <property type="entry name" value="Toll/interleukin-1 receptor homology (TIR) domain"/>
    <property type="match status" value="1"/>
</dbReference>
<dbReference type="InterPro" id="IPR027417">
    <property type="entry name" value="P-loop_NTPase"/>
</dbReference>
<dbReference type="Gene3D" id="1.10.8.430">
    <property type="entry name" value="Helical domain of apoptotic protease-activating factors"/>
    <property type="match status" value="1"/>
</dbReference>
<dbReference type="InterPro" id="IPR035897">
    <property type="entry name" value="Toll_tir_struct_dom_sf"/>
</dbReference>
<dbReference type="GO" id="GO:0004668">
    <property type="term" value="F:protein-arginine deiminase activity"/>
    <property type="evidence" value="ECO:0007669"/>
    <property type="project" value="InterPro"/>
</dbReference>
<keyword evidence="2" id="KW-0479">Metal-binding</keyword>
<dbReference type="Pfam" id="PF04371">
    <property type="entry name" value="PAD_porph"/>
    <property type="match status" value="1"/>
</dbReference>
<evidence type="ECO:0000313" key="14">
    <source>
        <dbReference type="Proteomes" id="UP001459277"/>
    </source>
</evidence>
<accession>A0AAW2CE78</accession>
<dbReference type="PROSITE" id="PS51450">
    <property type="entry name" value="LRR"/>
    <property type="match status" value="1"/>
</dbReference>
<dbReference type="PROSITE" id="PS50104">
    <property type="entry name" value="TIR"/>
    <property type="match status" value="1"/>
</dbReference>
<dbReference type="InterPro" id="IPR058546">
    <property type="entry name" value="RPS4B/Roq1-like_LRR"/>
</dbReference>
<dbReference type="InterPro" id="IPR042197">
    <property type="entry name" value="Apaf_helical"/>
</dbReference>
<dbReference type="InterPro" id="IPR004332">
    <property type="entry name" value="Transposase_MuDR"/>
</dbReference>
<keyword evidence="6" id="KW-0611">Plant defense</keyword>
<feature type="compositionally biased region" description="Polar residues" evidence="10">
    <location>
        <begin position="1355"/>
        <end position="1364"/>
    </location>
</feature>
<proteinExistence type="predicted"/>
<evidence type="ECO:0000256" key="2">
    <source>
        <dbReference type="ARBA" id="ARBA00022723"/>
    </source>
</evidence>
<organism evidence="13 14">
    <name type="scientific">Lithocarpus litseifolius</name>
    <dbReference type="NCBI Taxonomy" id="425828"/>
    <lineage>
        <taxon>Eukaryota</taxon>
        <taxon>Viridiplantae</taxon>
        <taxon>Streptophyta</taxon>
        <taxon>Embryophyta</taxon>
        <taxon>Tracheophyta</taxon>
        <taxon>Spermatophyta</taxon>
        <taxon>Magnoliopsida</taxon>
        <taxon>eudicotyledons</taxon>
        <taxon>Gunneridae</taxon>
        <taxon>Pentapetalae</taxon>
        <taxon>rosids</taxon>
        <taxon>fabids</taxon>
        <taxon>Fagales</taxon>
        <taxon>Fagaceae</taxon>
        <taxon>Lithocarpus</taxon>
    </lineage>
</organism>
<feature type="compositionally biased region" description="Basic and acidic residues" evidence="10">
    <location>
        <begin position="1371"/>
        <end position="1386"/>
    </location>
</feature>